<dbReference type="SUPFAM" id="SSF52821">
    <property type="entry name" value="Rhodanese/Cell cycle control phosphatase"/>
    <property type="match status" value="1"/>
</dbReference>
<dbReference type="Proteomes" id="UP000503399">
    <property type="component" value="Chromosome"/>
</dbReference>
<proteinExistence type="predicted"/>
<dbReference type="PROSITE" id="PS50206">
    <property type="entry name" value="RHODANESE_3"/>
    <property type="match status" value="1"/>
</dbReference>
<reference evidence="2 3" key="1">
    <citation type="submission" date="2020-02" db="EMBL/GenBank/DDBJ databases">
        <authorList>
            <person name="Hogendoorn C."/>
        </authorList>
    </citation>
    <scope>NUCLEOTIDE SEQUENCE [LARGE SCALE GENOMIC DNA]</scope>
    <source>
        <strain evidence="2">R501</strain>
    </source>
</reference>
<dbReference type="PANTHER" id="PTHR43031:SF16">
    <property type="entry name" value="OXIDOREDUCTASE"/>
    <property type="match status" value="1"/>
</dbReference>
<dbReference type="EMBL" id="LR778114">
    <property type="protein sequence ID" value="CAB1128705.1"/>
    <property type="molecule type" value="Genomic_DNA"/>
</dbReference>
<dbReference type="Gene3D" id="3.40.250.10">
    <property type="entry name" value="Rhodanese-like domain"/>
    <property type="match status" value="1"/>
</dbReference>
<dbReference type="KEGG" id="hfv:R50_1199"/>
<dbReference type="Pfam" id="PF00581">
    <property type="entry name" value="Rhodanese"/>
    <property type="match status" value="1"/>
</dbReference>
<dbReference type="AlphaFoldDB" id="A0A6F8ZGX1"/>
<dbReference type="CDD" id="cd00158">
    <property type="entry name" value="RHOD"/>
    <property type="match status" value="1"/>
</dbReference>
<evidence type="ECO:0000313" key="3">
    <source>
        <dbReference type="Proteomes" id="UP000503399"/>
    </source>
</evidence>
<name>A0A6F8ZGX1_9FIRM</name>
<dbReference type="SMART" id="SM00450">
    <property type="entry name" value="RHOD"/>
    <property type="match status" value="1"/>
</dbReference>
<protein>
    <recommendedName>
        <fullName evidence="1">Rhodanese domain-containing protein</fullName>
    </recommendedName>
</protein>
<accession>A0A6F8ZGX1</accession>
<feature type="domain" description="Rhodanese" evidence="1">
    <location>
        <begin position="39"/>
        <end position="127"/>
    </location>
</feature>
<evidence type="ECO:0000313" key="2">
    <source>
        <dbReference type="EMBL" id="CAB1128705.1"/>
    </source>
</evidence>
<sequence>MIANLVLGSLAGWLVYWQVRPVFGVRFWRPEQLAQALAEGRSLQLVDVRTPGEFAAGHLPGSVSIPLAQLRRRTGEIDRERPVVLICRSGHRAMQAYHILRRRHYAQLVVLRGGVLHWQAYRRMRAGPGAAQGWQ</sequence>
<gene>
    <name evidence="2" type="ORF">R50_1199</name>
</gene>
<dbReference type="InterPro" id="IPR050229">
    <property type="entry name" value="GlpE_sulfurtransferase"/>
</dbReference>
<dbReference type="InterPro" id="IPR001763">
    <property type="entry name" value="Rhodanese-like_dom"/>
</dbReference>
<evidence type="ECO:0000259" key="1">
    <source>
        <dbReference type="PROSITE" id="PS50206"/>
    </source>
</evidence>
<organism evidence="2 3">
    <name type="scientific">Candidatus Hydrogenisulfobacillus filiaventi</name>
    <dbReference type="NCBI Taxonomy" id="2707344"/>
    <lineage>
        <taxon>Bacteria</taxon>
        <taxon>Bacillati</taxon>
        <taxon>Bacillota</taxon>
        <taxon>Clostridia</taxon>
        <taxon>Eubacteriales</taxon>
        <taxon>Clostridiales Family XVII. Incertae Sedis</taxon>
        <taxon>Candidatus Hydrogenisulfobacillus</taxon>
    </lineage>
</organism>
<dbReference type="InterPro" id="IPR036873">
    <property type="entry name" value="Rhodanese-like_dom_sf"/>
</dbReference>
<keyword evidence="3" id="KW-1185">Reference proteome</keyword>
<dbReference type="PANTHER" id="PTHR43031">
    <property type="entry name" value="FAD-DEPENDENT OXIDOREDUCTASE"/>
    <property type="match status" value="1"/>
</dbReference>